<dbReference type="Gene3D" id="1.10.8.430">
    <property type="entry name" value="Helical domain of apoptotic protease-activating factors"/>
    <property type="match status" value="1"/>
</dbReference>
<keyword evidence="4" id="KW-0520">NAD</keyword>
<dbReference type="Pfam" id="PF23598">
    <property type="entry name" value="LRR_14"/>
    <property type="match status" value="1"/>
</dbReference>
<evidence type="ECO:0000256" key="5">
    <source>
        <dbReference type="SAM" id="MobiDB-lite"/>
    </source>
</evidence>
<organism evidence="7 8">
    <name type="scientific">Arachis duranensis</name>
    <name type="common">Wild peanut</name>
    <dbReference type="NCBI Taxonomy" id="130453"/>
    <lineage>
        <taxon>Eukaryota</taxon>
        <taxon>Viridiplantae</taxon>
        <taxon>Streptophyta</taxon>
        <taxon>Embryophyta</taxon>
        <taxon>Tracheophyta</taxon>
        <taxon>Spermatophyta</taxon>
        <taxon>Magnoliopsida</taxon>
        <taxon>eudicotyledons</taxon>
        <taxon>Gunneridae</taxon>
        <taxon>Pentapetalae</taxon>
        <taxon>rosids</taxon>
        <taxon>fabids</taxon>
        <taxon>Fabales</taxon>
        <taxon>Fabaceae</taxon>
        <taxon>Papilionoideae</taxon>
        <taxon>50 kb inversion clade</taxon>
        <taxon>dalbergioids sensu lato</taxon>
        <taxon>Dalbergieae</taxon>
        <taxon>Pterocarpus clade</taxon>
        <taxon>Arachis</taxon>
    </lineage>
</organism>
<gene>
    <name evidence="8" type="primary">LOC107472980</name>
</gene>
<dbReference type="AlphaFoldDB" id="A0A6P4CAV0"/>
<dbReference type="GO" id="GO:0006952">
    <property type="term" value="P:defense response"/>
    <property type="evidence" value="ECO:0007669"/>
    <property type="project" value="UniProtKB-KW"/>
</dbReference>
<keyword evidence="2" id="KW-0677">Repeat</keyword>
<dbReference type="Pfam" id="PF00560">
    <property type="entry name" value="LRR_1"/>
    <property type="match status" value="1"/>
</dbReference>
<dbReference type="InterPro" id="IPR027417">
    <property type="entry name" value="P-loop_NTPase"/>
</dbReference>
<dbReference type="GO" id="GO:0051707">
    <property type="term" value="P:response to other organism"/>
    <property type="evidence" value="ECO:0007669"/>
    <property type="project" value="UniProtKB-ARBA"/>
</dbReference>
<sequence length="1207" mass="136394">MIPISTHIPTKALKKTIFILLTIASKSKSTLESAMITDVPSSSSSSSPSVKTRRWINHVFISFRGEDTRKGFTDHLYAALERRGCIKTFKDDHDLESGEIISEGLIKGIQESMFALVVLSPNYASSRWCLDELQNIVECREKFNQVVFPIFYGVEPSDVRYQRGTFEEAFRKHEERFKEEEGKVQRWRDALQKVASYSGWDSKDNHEAALIERIVDHIQKLLIPKLPSWVGNLVGVESRMKKLNSLIGMQLDDVRFIGIWGMGGIGKTTTARLIYESIEEQFNFSCFLANIREVSATNGIVHIQRELLSHLSVRSNYFHNLFDGVKIIANSLHNKKVLLVLDDISERSQLENLAGKQEWFGPGSRIIITTRDKHLLMTHGVHQTCELEGLVQKEALHLFCLKAFKQDQPKSKYQNLCYEVVEYTRGLPLALEVLGSHLCGRTPEAWHSALKQLRSSPHPEIQNSLKISFESLSSTEREMFLDIACFFKGMDKDEVVEVLENCGHFPQIGIEILIEKSLVTLGRGNKLEMHDLLQEMGKNIVFQVSPNDPGKRSRLWSQDDTSHVLTQNKGTEAIQAIVHYAQPYEARWSSEAIQAKVRYTRPYEARWSSEAFSKTSNIRLLKIRNVCRLSHGLDCLPYALRVLDWQGCPLKTLPLTDQLDVVDINLSWSKIEQLWHGRKILHKLKCINLSFSDNLNQTPDFVEVPNLESLVLEGCTSLTEIHSSVMQLKKLVQLNLRGCKRLKALPGKMEMSSLKVLNLSGCSNMNTVPDFGNCMGHLAELHLDGTAVTELPSSLGCLVGLVLLHLQYCRYLLCLPDTIHKLKSLEVLNVSYCSKLSSLPKCLQEMNNLEELYASNTAIEELPLCLCYLENIKVVSFAGCKESTSELNCFRVASAVCGPSPLIRLDLSYCNLLAESIPDGFCGLSLLRDLDLSGNNFVNLPSDISKHTALEYLRLNSCKKLQSLPELPLSIKMIEASNCSSLVTSKFHPSSKCSIFASPLQWHLPREQKSLLKGICFPRTRFDMFITGNEIPSWFAPQKSSSFAEIPFPHPSPPTEWLGFALCFLLVADRPLGYYDAEITCYTATQTSLESRILVPDIQANKIMVPYKDDWRAESPVITRHLPDMEPKQPHLYILFLSIGEYLERMHTGYGFGLRSWSGRSLRIVQAGCRLVCKEDVQDIYGNHSHTSSVGPKEKKQKTNNNDGPSS</sequence>
<dbReference type="InterPro" id="IPR044974">
    <property type="entry name" value="Disease_R_plants"/>
</dbReference>
<dbReference type="SUPFAM" id="SSF52540">
    <property type="entry name" value="P-loop containing nucleoside triphosphate hydrolases"/>
    <property type="match status" value="1"/>
</dbReference>
<feature type="region of interest" description="Disordered" evidence="5">
    <location>
        <begin position="1183"/>
        <end position="1207"/>
    </location>
</feature>
<dbReference type="Gene3D" id="3.40.50.300">
    <property type="entry name" value="P-loop containing nucleotide triphosphate hydrolases"/>
    <property type="match status" value="1"/>
</dbReference>
<dbReference type="Gene3D" id="3.40.50.10140">
    <property type="entry name" value="Toll/interleukin-1 receptor homology (TIR) domain"/>
    <property type="match status" value="1"/>
</dbReference>
<dbReference type="GeneID" id="107472980"/>
<evidence type="ECO:0000256" key="4">
    <source>
        <dbReference type="ARBA" id="ARBA00023027"/>
    </source>
</evidence>
<dbReference type="GO" id="GO:0043531">
    <property type="term" value="F:ADP binding"/>
    <property type="evidence" value="ECO:0007669"/>
    <property type="project" value="InterPro"/>
</dbReference>
<dbReference type="FunFam" id="3.40.50.10140:FF:000007">
    <property type="entry name" value="Disease resistance protein (TIR-NBS-LRR class)"/>
    <property type="match status" value="1"/>
</dbReference>
<dbReference type="InterPro" id="IPR042197">
    <property type="entry name" value="Apaf_helical"/>
</dbReference>
<dbReference type="RefSeq" id="XP_015947988.1">
    <property type="nucleotide sequence ID" value="XM_016092502.3"/>
</dbReference>
<dbReference type="InterPro" id="IPR001611">
    <property type="entry name" value="Leu-rich_rpt"/>
</dbReference>
<dbReference type="PANTHER" id="PTHR11017">
    <property type="entry name" value="LEUCINE-RICH REPEAT-CONTAINING PROTEIN"/>
    <property type="match status" value="1"/>
</dbReference>
<dbReference type="InterPro" id="IPR003591">
    <property type="entry name" value="Leu-rich_rpt_typical-subtyp"/>
</dbReference>
<evidence type="ECO:0000256" key="3">
    <source>
        <dbReference type="ARBA" id="ARBA00022821"/>
    </source>
</evidence>
<dbReference type="InterPro" id="IPR035897">
    <property type="entry name" value="Toll_tir_struct_dom_sf"/>
</dbReference>
<protein>
    <submittedName>
        <fullName evidence="8">TMV resistance protein N isoform X1</fullName>
    </submittedName>
</protein>
<dbReference type="InterPro" id="IPR032675">
    <property type="entry name" value="LRR_dom_sf"/>
</dbReference>
<dbReference type="SUPFAM" id="SSF46785">
    <property type="entry name" value="Winged helix' DNA-binding domain"/>
    <property type="match status" value="1"/>
</dbReference>
<keyword evidence="7" id="KW-1185">Reference proteome</keyword>
<dbReference type="PRINTS" id="PR00364">
    <property type="entry name" value="DISEASERSIST"/>
</dbReference>
<proteinExistence type="predicted"/>
<evidence type="ECO:0000259" key="6">
    <source>
        <dbReference type="PROSITE" id="PS50104"/>
    </source>
</evidence>
<evidence type="ECO:0000256" key="2">
    <source>
        <dbReference type="ARBA" id="ARBA00022737"/>
    </source>
</evidence>
<dbReference type="InterPro" id="IPR036390">
    <property type="entry name" value="WH_DNA-bd_sf"/>
</dbReference>
<dbReference type="GO" id="GO:0007165">
    <property type="term" value="P:signal transduction"/>
    <property type="evidence" value="ECO:0007669"/>
    <property type="project" value="InterPro"/>
</dbReference>
<dbReference type="Proteomes" id="UP000515211">
    <property type="component" value="Chromosome 2"/>
</dbReference>
<evidence type="ECO:0000256" key="1">
    <source>
        <dbReference type="ARBA" id="ARBA00022614"/>
    </source>
</evidence>
<dbReference type="InterPro" id="IPR055414">
    <property type="entry name" value="LRR_R13L4/SHOC2-like"/>
</dbReference>
<dbReference type="SUPFAM" id="SSF52200">
    <property type="entry name" value="Toll/Interleukin receptor TIR domain"/>
    <property type="match status" value="1"/>
</dbReference>
<dbReference type="InterPro" id="IPR058192">
    <property type="entry name" value="WHD_ROQ1-like"/>
</dbReference>
<keyword evidence="1" id="KW-0433">Leucine-rich repeat</keyword>
<feature type="domain" description="TIR" evidence="6">
    <location>
        <begin position="55"/>
        <end position="222"/>
    </location>
</feature>
<dbReference type="SMART" id="SM00255">
    <property type="entry name" value="TIR"/>
    <property type="match status" value="1"/>
</dbReference>
<dbReference type="Pfam" id="PF00931">
    <property type="entry name" value="NB-ARC"/>
    <property type="match status" value="1"/>
</dbReference>
<dbReference type="Gene3D" id="3.80.10.10">
    <property type="entry name" value="Ribonuclease Inhibitor"/>
    <property type="match status" value="2"/>
</dbReference>
<accession>A0A6P4CAV0</accession>
<reference evidence="7" key="1">
    <citation type="journal article" date="2016" name="Nat. Genet.">
        <title>The genome sequences of Arachis duranensis and Arachis ipaensis, the diploid ancestors of cultivated peanut.</title>
        <authorList>
            <person name="Bertioli D.J."/>
            <person name="Cannon S.B."/>
            <person name="Froenicke L."/>
            <person name="Huang G."/>
            <person name="Farmer A.D."/>
            <person name="Cannon E.K."/>
            <person name="Liu X."/>
            <person name="Gao D."/>
            <person name="Clevenger J."/>
            <person name="Dash S."/>
            <person name="Ren L."/>
            <person name="Moretzsohn M.C."/>
            <person name="Shirasawa K."/>
            <person name="Huang W."/>
            <person name="Vidigal B."/>
            <person name="Abernathy B."/>
            <person name="Chu Y."/>
            <person name="Niederhuth C.E."/>
            <person name="Umale P."/>
            <person name="Araujo A.C."/>
            <person name="Kozik A."/>
            <person name="Kim K.D."/>
            <person name="Burow M.D."/>
            <person name="Varshney R.K."/>
            <person name="Wang X."/>
            <person name="Zhang X."/>
            <person name="Barkley N."/>
            <person name="Guimaraes P.M."/>
            <person name="Isobe S."/>
            <person name="Guo B."/>
            <person name="Liao B."/>
            <person name="Stalker H.T."/>
            <person name="Schmitz R.J."/>
            <person name="Scheffler B.E."/>
            <person name="Leal-Bertioli S.C."/>
            <person name="Xun X."/>
            <person name="Jackson S.A."/>
            <person name="Michelmore R."/>
            <person name="Ozias-Akins P."/>
        </authorList>
    </citation>
    <scope>NUCLEOTIDE SEQUENCE [LARGE SCALE GENOMIC DNA]</scope>
    <source>
        <strain evidence="7">cv. V14167</strain>
    </source>
</reference>
<dbReference type="Pfam" id="PF23282">
    <property type="entry name" value="WHD_ROQ1"/>
    <property type="match status" value="1"/>
</dbReference>
<dbReference type="PANTHER" id="PTHR11017:SF559">
    <property type="entry name" value="DISEASE RESISTANCE PROTEIN CHL1"/>
    <property type="match status" value="1"/>
</dbReference>
<dbReference type="Pfam" id="PF01582">
    <property type="entry name" value="TIR"/>
    <property type="match status" value="1"/>
</dbReference>
<name>A0A6P4CAV0_ARADU</name>
<dbReference type="KEGG" id="adu:107472980"/>
<dbReference type="InterPro" id="IPR000157">
    <property type="entry name" value="TIR_dom"/>
</dbReference>
<reference evidence="8" key="2">
    <citation type="submission" date="2025-08" db="UniProtKB">
        <authorList>
            <consortium name="RefSeq"/>
        </authorList>
    </citation>
    <scope>IDENTIFICATION</scope>
    <source>
        <tissue evidence="8">Whole plant</tissue>
    </source>
</reference>
<keyword evidence="3" id="KW-0611">Plant defense</keyword>
<evidence type="ECO:0000313" key="7">
    <source>
        <dbReference type="Proteomes" id="UP000515211"/>
    </source>
</evidence>
<dbReference type="SMART" id="SM00369">
    <property type="entry name" value="LRR_TYP"/>
    <property type="match status" value="3"/>
</dbReference>
<dbReference type="SUPFAM" id="SSF52058">
    <property type="entry name" value="L domain-like"/>
    <property type="match status" value="1"/>
</dbReference>
<evidence type="ECO:0000313" key="8">
    <source>
        <dbReference type="RefSeq" id="XP_015947988.1"/>
    </source>
</evidence>
<dbReference type="InterPro" id="IPR002182">
    <property type="entry name" value="NB-ARC"/>
</dbReference>
<dbReference type="PROSITE" id="PS50104">
    <property type="entry name" value="TIR"/>
    <property type="match status" value="1"/>
</dbReference>